<sequence>MIRQLFWTCVALGMAGCAVGPKYAEPEQDYPDSWSHEESSAGTKVISSEAIDTRWWSVFEDPLLEQFIATAASHNKDLDIAMANVSSARALRQIERSSLLPSIGAALGGSRTKSSAAISSFNSGQIRNTYDAGFDASWEIDLFGANRRALEGSDARVGAAIANYQDVMQSTLSDVARTYYEARGLQKRIANTKQSTQLLKETFDVVRDRFAVGETSDFDLSRAQSEYELTHARIPNLEGELKVTIYTLSVLLGRPPEALLAEMESVQPLPVPPDMVPVGLRSDILRRRPDIRAAERALAASVADIGAQTAELFPSFFLTGDIGSQARVFSDLANSSAGVWSLASFIQWSVFDGGAIRARVELQEAENVAALAQYEKSVLEALRDAEAALSRYAEELETRQRLAKGVQSRRKAVALAKELFDAGEEDYLAVVDAERQLIAGEDDLIISETNSITKLVALFDTLGGGWEAFSPATPD</sequence>
<dbReference type="STRING" id="1548547.BA177_04000"/>
<dbReference type="InterPro" id="IPR003423">
    <property type="entry name" value="OMP_efflux"/>
</dbReference>
<dbReference type="PANTHER" id="PTHR30203:SF32">
    <property type="entry name" value="CATION EFFLUX SYSTEM PROTEIN CUSC"/>
    <property type="match status" value="1"/>
</dbReference>
<accession>A0A193LD80</accession>
<keyword evidence="2" id="KW-0812">Transmembrane</keyword>
<dbReference type="Proteomes" id="UP000092695">
    <property type="component" value="Chromosome"/>
</dbReference>
<dbReference type="GO" id="GO:0009279">
    <property type="term" value="C:cell outer membrane"/>
    <property type="evidence" value="ECO:0007669"/>
    <property type="project" value="UniProtKB-SubCell"/>
</dbReference>
<gene>
    <name evidence="3" type="ORF">BA177_04000</name>
</gene>
<protein>
    <recommendedName>
        <fullName evidence="5">RND transporter</fullName>
    </recommendedName>
</protein>
<comment type="subcellular location">
    <subcellularLocation>
        <location evidence="2">Cell outer membrane</location>
        <topology evidence="2">Lipid-anchor</topology>
    </subcellularLocation>
</comment>
<reference evidence="3 4" key="1">
    <citation type="submission" date="2016-06" db="EMBL/GenBank/DDBJ databases">
        <title>Complete genome sequence of a deep-branching marine Gamma Proteobacterium Woeseia oceani type strain XK5.</title>
        <authorList>
            <person name="Mu D."/>
            <person name="Du Z."/>
        </authorList>
    </citation>
    <scope>NUCLEOTIDE SEQUENCE [LARGE SCALE GENOMIC DNA]</scope>
    <source>
        <strain evidence="3 4">XK5</strain>
    </source>
</reference>
<evidence type="ECO:0000313" key="3">
    <source>
        <dbReference type="EMBL" id="ANO50485.1"/>
    </source>
</evidence>
<dbReference type="Gene3D" id="1.20.1600.10">
    <property type="entry name" value="Outer membrane efflux proteins (OEP)"/>
    <property type="match status" value="1"/>
</dbReference>
<evidence type="ECO:0000313" key="4">
    <source>
        <dbReference type="Proteomes" id="UP000092695"/>
    </source>
</evidence>
<dbReference type="OrthoDB" id="9770517at2"/>
<comment type="similarity">
    <text evidence="1 2">Belongs to the outer membrane factor (OMF) (TC 1.B.17) family.</text>
</comment>
<dbReference type="KEGG" id="woc:BA177_04000"/>
<dbReference type="AlphaFoldDB" id="A0A193LD80"/>
<keyword evidence="2" id="KW-0472">Membrane</keyword>
<dbReference type="PANTHER" id="PTHR30203">
    <property type="entry name" value="OUTER MEMBRANE CATION EFFLUX PROTEIN"/>
    <property type="match status" value="1"/>
</dbReference>
<dbReference type="GO" id="GO:0015562">
    <property type="term" value="F:efflux transmembrane transporter activity"/>
    <property type="evidence" value="ECO:0007669"/>
    <property type="project" value="InterPro"/>
</dbReference>
<keyword evidence="4" id="KW-1185">Reference proteome</keyword>
<dbReference type="PROSITE" id="PS51257">
    <property type="entry name" value="PROKAR_LIPOPROTEIN"/>
    <property type="match status" value="1"/>
</dbReference>
<organism evidence="3 4">
    <name type="scientific">Woeseia oceani</name>
    <dbReference type="NCBI Taxonomy" id="1548547"/>
    <lineage>
        <taxon>Bacteria</taxon>
        <taxon>Pseudomonadati</taxon>
        <taxon>Pseudomonadota</taxon>
        <taxon>Gammaproteobacteria</taxon>
        <taxon>Woeseiales</taxon>
        <taxon>Woeseiaceae</taxon>
        <taxon>Woeseia</taxon>
    </lineage>
</organism>
<evidence type="ECO:0000256" key="2">
    <source>
        <dbReference type="RuleBase" id="RU362097"/>
    </source>
</evidence>
<keyword evidence="2" id="KW-1134">Transmembrane beta strand</keyword>
<keyword evidence="2" id="KW-0564">Palmitate</keyword>
<dbReference type="NCBIfam" id="TIGR01845">
    <property type="entry name" value="outer_NodT"/>
    <property type="match status" value="1"/>
</dbReference>
<name>A0A193LD80_9GAMM</name>
<evidence type="ECO:0000256" key="1">
    <source>
        <dbReference type="ARBA" id="ARBA00007613"/>
    </source>
</evidence>
<dbReference type="SUPFAM" id="SSF56954">
    <property type="entry name" value="Outer membrane efflux proteins (OEP)"/>
    <property type="match status" value="1"/>
</dbReference>
<dbReference type="Gene3D" id="2.20.200.10">
    <property type="entry name" value="Outer membrane efflux proteins (OEP)"/>
    <property type="match status" value="1"/>
</dbReference>
<evidence type="ECO:0008006" key="5">
    <source>
        <dbReference type="Google" id="ProtNLM"/>
    </source>
</evidence>
<proteinExistence type="inferred from homology"/>
<dbReference type="InterPro" id="IPR010131">
    <property type="entry name" value="MdtP/NodT-like"/>
</dbReference>
<dbReference type="Pfam" id="PF02321">
    <property type="entry name" value="OEP"/>
    <property type="match status" value="2"/>
</dbReference>
<dbReference type="EMBL" id="CP016268">
    <property type="protein sequence ID" value="ANO50485.1"/>
    <property type="molecule type" value="Genomic_DNA"/>
</dbReference>
<dbReference type="RefSeq" id="WP_068613152.1">
    <property type="nucleotide sequence ID" value="NZ_CP016268.1"/>
</dbReference>
<keyword evidence="2" id="KW-0449">Lipoprotein</keyword>